<sequence length="95" mass="10950">MNTTLRRMVVATFVALATSAVLAQGIMIAPPPPRAEVVPPARMGYVWNPGHWRWVRGRYVWVGGNWQRARAGHNWVPGRWVRRGRSWQWAPGHWV</sequence>
<keyword evidence="3" id="KW-1185">Reference proteome</keyword>
<name>A0ABW0JFS5_9BURK</name>
<evidence type="ECO:0000256" key="1">
    <source>
        <dbReference type="SAM" id="SignalP"/>
    </source>
</evidence>
<dbReference type="Proteomes" id="UP001596103">
    <property type="component" value="Unassembled WGS sequence"/>
</dbReference>
<reference evidence="3" key="1">
    <citation type="journal article" date="2019" name="Int. J. Syst. Evol. Microbiol.">
        <title>The Global Catalogue of Microorganisms (GCM) 10K type strain sequencing project: providing services to taxonomists for standard genome sequencing and annotation.</title>
        <authorList>
            <consortium name="The Broad Institute Genomics Platform"/>
            <consortium name="The Broad Institute Genome Sequencing Center for Infectious Disease"/>
            <person name="Wu L."/>
            <person name="Ma J."/>
        </authorList>
    </citation>
    <scope>NUCLEOTIDE SEQUENCE [LARGE SCALE GENOMIC DNA]</scope>
    <source>
        <strain evidence="3">CCUG 56042</strain>
    </source>
</reference>
<dbReference type="Pfam" id="PF12779">
    <property type="entry name" value="WXXGXW"/>
    <property type="match status" value="2"/>
</dbReference>
<gene>
    <name evidence="2" type="ORF">ACFPTO_24290</name>
</gene>
<accession>A0ABW0JFS5</accession>
<dbReference type="RefSeq" id="WP_377715500.1">
    <property type="nucleotide sequence ID" value="NZ_JBHSMP010000043.1"/>
</dbReference>
<evidence type="ECO:0000313" key="2">
    <source>
        <dbReference type="EMBL" id="MFC5431887.1"/>
    </source>
</evidence>
<evidence type="ECO:0008006" key="4">
    <source>
        <dbReference type="Google" id="ProtNLM"/>
    </source>
</evidence>
<protein>
    <recommendedName>
        <fullName evidence="4">BcpO-related WXXGXW repeat protein</fullName>
    </recommendedName>
</protein>
<keyword evidence="1" id="KW-0732">Signal</keyword>
<dbReference type="EMBL" id="JBHSMP010000043">
    <property type="protein sequence ID" value="MFC5431887.1"/>
    <property type="molecule type" value="Genomic_DNA"/>
</dbReference>
<dbReference type="InterPro" id="IPR024447">
    <property type="entry name" value="YXWGXW_rpt"/>
</dbReference>
<proteinExistence type="predicted"/>
<comment type="caution">
    <text evidence="2">The sequence shown here is derived from an EMBL/GenBank/DDBJ whole genome shotgun (WGS) entry which is preliminary data.</text>
</comment>
<feature type="chain" id="PRO_5046085559" description="BcpO-related WXXGXW repeat protein" evidence="1">
    <location>
        <begin position="24"/>
        <end position="95"/>
    </location>
</feature>
<organism evidence="2 3">
    <name type="scientific">Paraburkholderia denitrificans</name>
    <dbReference type="NCBI Taxonomy" id="694025"/>
    <lineage>
        <taxon>Bacteria</taxon>
        <taxon>Pseudomonadati</taxon>
        <taxon>Pseudomonadota</taxon>
        <taxon>Betaproteobacteria</taxon>
        <taxon>Burkholderiales</taxon>
        <taxon>Burkholderiaceae</taxon>
        <taxon>Paraburkholderia</taxon>
    </lineage>
</organism>
<feature type="signal peptide" evidence="1">
    <location>
        <begin position="1"/>
        <end position="23"/>
    </location>
</feature>
<evidence type="ECO:0000313" key="3">
    <source>
        <dbReference type="Proteomes" id="UP001596103"/>
    </source>
</evidence>